<dbReference type="EMBL" id="SLUM01000039">
    <property type="protein sequence ID" value="TCL52940.1"/>
    <property type="molecule type" value="Genomic_DNA"/>
</dbReference>
<dbReference type="InterPro" id="IPR027417">
    <property type="entry name" value="P-loop_NTPase"/>
</dbReference>
<comment type="catalytic activity">
    <reaction evidence="3">
        <text>adenosylcob(III)inamide + GTP = adenosylcob(III)inamide phosphate + GDP + H(+)</text>
        <dbReference type="Rhea" id="RHEA:15765"/>
        <dbReference type="ChEBI" id="CHEBI:2480"/>
        <dbReference type="ChEBI" id="CHEBI:15378"/>
        <dbReference type="ChEBI" id="CHEBI:37565"/>
        <dbReference type="ChEBI" id="CHEBI:58189"/>
        <dbReference type="ChEBI" id="CHEBI:58502"/>
        <dbReference type="EC" id="2.7.1.156"/>
    </reaction>
</comment>
<keyword evidence="11 20" id="KW-0808">Transferase</keyword>
<dbReference type="PIRSF" id="PIRSF006135">
    <property type="entry name" value="CobU"/>
    <property type="match status" value="1"/>
</dbReference>
<evidence type="ECO:0000256" key="1">
    <source>
        <dbReference type="ARBA" id="ARBA00000312"/>
    </source>
</evidence>
<dbReference type="Pfam" id="PF02283">
    <property type="entry name" value="CobU"/>
    <property type="match status" value="1"/>
</dbReference>
<keyword evidence="20" id="KW-0548">Nucleotidyltransferase</keyword>
<dbReference type="GO" id="GO:0005525">
    <property type="term" value="F:GTP binding"/>
    <property type="evidence" value="ECO:0007669"/>
    <property type="project" value="UniProtKB-KW"/>
</dbReference>
<comment type="catalytic activity">
    <reaction evidence="1">
        <text>adenosylcob(III)inamide + ATP = adenosylcob(III)inamide phosphate + ADP + H(+)</text>
        <dbReference type="Rhea" id="RHEA:15769"/>
        <dbReference type="ChEBI" id="CHEBI:2480"/>
        <dbReference type="ChEBI" id="CHEBI:15378"/>
        <dbReference type="ChEBI" id="CHEBI:30616"/>
        <dbReference type="ChEBI" id="CHEBI:58502"/>
        <dbReference type="ChEBI" id="CHEBI:456216"/>
        <dbReference type="EC" id="2.7.1.156"/>
    </reaction>
</comment>
<feature type="binding site" evidence="19">
    <location>
        <position position="62"/>
    </location>
    <ligand>
        <name>GTP</name>
        <dbReference type="ChEBI" id="CHEBI:37565"/>
    </ligand>
</feature>
<feature type="binding site" evidence="19">
    <location>
        <begin position="50"/>
        <end position="53"/>
    </location>
    <ligand>
        <name>GTP</name>
        <dbReference type="ChEBI" id="CHEBI:37565"/>
    </ligand>
</feature>
<keyword evidence="14" id="KW-0067">ATP-binding</keyword>
<feature type="active site" description="GMP-histidine intermediate" evidence="18">
    <location>
        <position position="49"/>
    </location>
</feature>
<dbReference type="PANTHER" id="PTHR34848:SF1">
    <property type="entry name" value="BIFUNCTIONAL ADENOSYLCOBALAMIN BIOSYNTHESIS PROTEIN COBU"/>
    <property type="match status" value="1"/>
</dbReference>
<keyword evidence="13 20" id="KW-0418">Kinase</keyword>
<sequence>MFTLIVGGAASGKSEYAERLAVAAPAARRFYIATMQPWGEETRQRIARHRAMRAGKGFETVECPLNLADLQLPEQGAVLLECLSNLAANERYDPAGAGEDAFCAILGGVDKLLSQCSDLILVSNEVFSGGIEYEGDTLEYLRLLARLNRELAARADNVCEVQCGIARYYKGKEPYLHDRA</sequence>
<protein>
    <recommendedName>
        <fullName evidence="16">Adenosylcobinamide kinase</fullName>
        <ecNumber evidence="8">2.7.1.156</ecNumber>
        <ecNumber evidence="9">2.7.7.62</ecNumber>
    </recommendedName>
    <alternativeName>
        <fullName evidence="17">Adenosylcobinamide-phosphate guanylyltransferase</fullName>
    </alternativeName>
</protein>
<evidence type="ECO:0000256" key="7">
    <source>
        <dbReference type="ARBA" id="ARBA00007490"/>
    </source>
</evidence>
<evidence type="ECO:0000313" key="20">
    <source>
        <dbReference type="EMBL" id="TCL52940.1"/>
    </source>
</evidence>
<dbReference type="GO" id="GO:0005524">
    <property type="term" value="F:ATP binding"/>
    <property type="evidence" value="ECO:0007669"/>
    <property type="project" value="UniProtKB-KW"/>
</dbReference>
<evidence type="ECO:0000256" key="14">
    <source>
        <dbReference type="ARBA" id="ARBA00022840"/>
    </source>
</evidence>
<comment type="similarity">
    <text evidence="7">Belongs to the CobU/CobP family.</text>
</comment>
<evidence type="ECO:0000256" key="8">
    <source>
        <dbReference type="ARBA" id="ARBA00012016"/>
    </source>
</evidence>
<reference evidence="20 21" key="1">
    <citation type="submission" date="2019-03" db="EMBL/GenBank/DDBJ databases">
        <title>Genomic Encyclopedia of Type Strains, Phase IV (KMG-IV): sequencing the most valuable type-strain genomes for metagenomic binning, comparative biology and taxonomic classification.</title>
        <authorList>
            <person name="Goeker M."/>
        </authorList>
    </citation>
    <scope>NUCLEOTIDE SEQUENCE [LARGE SCALE GENOMIC DNA]</scope>
    <source>
        <strain evidence="20 21">DSM 100451</strain>
    </source>
</reference>
<gene>
    <name evidence="20" type="ORF">EDD77_1399</name>
</gene>
<dbReference type="GO" id="GO:0043752">
    <property type="term" value="F:adenosylcobinamide kinase activity"/>
    <property type="evidence" value="ECO:0007669"/>
    <property type="project" value="UniProtKB-EC"/>
</dbReference>
<evidence type="ECO:0000256" key="5">
    <source>
        <dbReference type="ARBA" id="ARBA00004692"/>
    </source>
</evidence>
<evidence type="ECO:0000256" key="9">
    <source>
        <dbReference type="ARBA" id="ARBA00012523"/>
    </source>
</evidence>
<dbReference type="OrthoDB" id="9799422at2"/>
<evidence type="ECO:0000256" key="19">
    <source>
        <dbReference type="PIRSR" id="PIRSR006135-2"/>
    </source>
</evidence>
<comment type="catalytic activity">
    <reaction evidence="2">
        <text>adenosylcob(III)inamide phosphate + GTP + H(+) = adenosylcob(III)inamide-GDP + diphosphate</text>
        <dbReference type="Rhea" id="RHEA:22712"/>
        <dbReference type="ChEBI" id="CHEBI:15378"/>
        <dbReference type="ChEBI" id="CHEBI:33019"/>
        <dbReference type="ChEBI" id="CHEBI:37565"/>
        <dbReference type="ChEBI" id="CHEBI:58502"/>
        <dbReference type="ChEBI" id="CHEBI:60487"/>
        <dbReference type="EC" id="2.7.7.62"/>
    </reaction>
</comment>
<comment type="function">
    <text evidence="4">Catalyzes ATP-dependent phosphorylation of adenosylcobinamide and addition of GMP to adenosylcobinamide phosphate.</text>
</comment>
<evidence type="ECO:0000256" key="16">
    <source>
        <dbReference type="ARBA" id="ARBA00029570"/>
    </source>
</evidence>
<evidence type="ECO:0000313" key="21">
    <source>
        <dbReference type="Proteomes" id="UP000295184"/>
    </source>
</evidence>
<evidence type="ECO:0000256" key="3">
    <source>
        <dbReference type="ARBA" id="ARBA00001522"/>
    </source>
</evidence>
<accession>A0A4R1QSA5</accession>
<evidence type="ECO:0000256" key="11">
    <source>
        <dbReference type="ARBA" id="ARBA00022679"/>
    </source>
</evidence>
<dbReference type="RefSeq" id="WP_058966031.1">
    <property type="nucleotide sequence ID" value="NZ_CABKVM010000019.1"/>
</dbReference>
<dbReference type="GO" id="GO:0009236">
    <property type="term" value="P:cobalamin biosynthetic process"/>
    <property type="evidence" value="ECO:0007669"/>
    <property type="project" value="UniProtKB-UniPathway"/>
</dbReference>
<dbReference type="EC" id="2.7.7.62" evidence="9"/>
<dbReference type="UniPathway" id="UPA00148">
    <property type="reaction ID" value="UER00236"/>
</dbReference>
<keyword evidence="12 19" id="KW-0547">Nucleotide-binding</keyword>
<evidence type="ECO:0000256" key="15">
    <source>
        <dbReference type="ARBA" id="ARBA00023134"/>
    </source>
</evidence>
<dbReference type="PANTHER" id="PTHR34848">
    <property type="match status" value="1"/>
</dbReference>
<evidence type="ECO:0000256" key="10">
    <source>
        <dbReference type="ARBA" id="ARBA00022573"/>
    </source>
</evidence>
<evidence type="ECO:0000256" key="4">
    <source>
        <dbReference type="ARBA" id="ARBA00003889"/>
    </source>
</evidence>
<organism evidence="20 21">
    <name type="scientific">Allofournierella massiliensis</name>
    <dbReference type="NCBI Taxonomy" id="1650663"/>
    <lineage>
        <taxon>Bacteria</taxon>
        <taxon>Bacillati</taxon>
        <taxon>Bacillota</taxon>
        <taxon>Clostridia</taxon>
        <taxon>Eubacteriales</taxon>
        <taxon>Oscillospiraceae</taxon>
        <taxon>Allofournierella</taxon>
    </lineage>
</organism>
<evidence type="ECO:0000256" key="6">
    <source>
        <dbReference type="ARBA" id="ARBA00005159"/>
    </source>
</evidence>
<evidence type="ECO:0000256" key="17">
    <source>
        <dbReference type="ARBA" id="ARBA00030571"/>
    </source>
</evidence>
<dbReference type="Gene3D" id="3.40.50.300">
    <property type="entry name" value="P-loop containing nucleotide triphosphate hydrolases"/>
    <property type="match status" value="1"/>
</dbReference>
<dbReference type="Proteomes" id="UP000295184">
    <property type="component" value="Unassembled WGS sequence"/>
</dbReference>
<dbReference type="InterPro" id="IPR003203">
    <property type="entry name" value="CobU/CobP"/>
</dbReference>
<evidence type="ECO:0000256" key="12">
    <source>
        <dbReference type="ARBA" id="ARBA00022741"/>
    </source>
</evidence>
<feature type="binding site" evidence="19">
    <location>
        <begin position="7"/>
        <end position="14"/>
    </location>
    <ligand>
        <name>GTP</name>
        <dbReference type="ChEBI" id="CHEBI:37565"/>
    </ligand>
</feature>
<keyword evidence="15 19" id="KW-0342">GTP-binding</keyword>
<dbReference type="EC" id="2.7.1.156" evidence="8"/>
<dbReference type="CDD" id="cd00544">
    <property type="entry name" value="CobU"/>
    <property type="match status" value="1"/>
</dbReference>
<proteinExistence type="inferred from homology"/>
<name>A0A4R1QSA5_9FIRM</name>
<comment type="pathway">
    <text evidence="6">Cofactor biosynthesis; adenosylcobalamin biosynthesis; adenosylcobalamin from cob(II)yrinate a,c-diamide: step 5/7.</text>
</comment>
<evidence type="ECO:0000256" key="18">
    <source>
        <dbReference type="PIRSR" id="PIRSR006135-1"/>
    </source>
</evidence>
<comment type="caution">
    <text evidence="20">The sequence shown here is derived from an EMBL/GenBank/DDBJ whole genome shotgun (WGS) entry which is preliminary data.</text>
</comment>
<keyword evidence="10" id="KW-0169">Cobalamin biosynthesis</keyword>
<evidence type="ECO:0000256" key="2">
    <source>
        <dbReference type="ARBA" id="ARBA00000711"/>
    </source>
</evidence>
<feature type="binding site" evidence="19">
    <location>
        <position position="81"/>
    </location>
    <ligand>
        <name>GTP</name>
        <dbReference type="ChEBI" id="CHEBI:37565"/>
    </ligand>
</feature>
<dbReference type="AlphaFoldDB" id="A0A4R1QSA5"/>
<evidence type="ECO:0000256" key="13">
    <source>
        <dbReference type="ARBA" id="ARBA00022777"/>
    </source>
</evidence>
<dbReference type="STRING" id="1650663.GCA_001486665_02826"/>
<dbReference type="GO" id="GO:0008820">
    <property type="term" value="F:cobinamide phosphate guanylyltransferase activity"/>
    <property type="evidence" value="ECO:0007669"/>
    <property type="project" value="UniProtKB-EC"/>
</dbReference>
<comment type="pathway">
    <text evidence="5">Cofactor biosynthesis; adenosylcobalamin biosynthesis; adenosylcobalamin from cob(II)yrinate a,c-diamide: step 6/7.</text>
</comment>
<dbReference type="SUPFAM" id="SSF52540">
    <property type="entry name" value="P-loop containing nucleoside triphosphate hydrolases"/>
    <property type="match status" value="1"/>
</dbReference>